<dbReference type="AlphaFoldDB" id="L8WMI0"/>
<proteinExistence type="predicted"/>
<dbReference type="Proteomes" id="UP000011668">
    <property type="component" value="Unassembled WGS sequence"/>
</dbReference>
<accession>L8WMI0</accession>
<gene>
    <name evidence="1" type="ORF">AG1IA_07991</name>
</gene>
<reference evidence="1 2" key="1">
    <citation type="journal article" date="2013" name="Nat. Commun.">
        <title>The evolution and pathogenic mechanisms of the rice sheath blight pathogen.</title>
        <authorList>
            <person name="Zheng A."/>
            <person name="Lin R."/>
            <person name="Xu L."/>
            <person name="Qin P."/>
            <person name="Tang C."/>
            <person name="Ai P."/>
            <person name="Zhang D."/>
            <person name="Liu Y."/>
            <person name="Sun Z."/>
            <person name="Feng H."/>
            <person name="Wang Y."/>
            <person name="Chen Y."/>
            <person name="Liang X."/>
            <person name="Fu R."/>
            <person name="Li Q."/>
            <person name="Zhang J."/>
            <person name="Yu X."/>
            <person name="Xie Z."/>
            <person name="Ding L."/>
            <person name="Guan P."/>
            <person name="Tang J."/>
            <person name="Liang Y."/>
            <person name="Wang S."/>
            <person name="Deng Q."/>
            <person name="Li S."/>
            <person name="Zhu J."/>
            <person name="Wang L."/>
            <person name="Liu H."/>
            <person name="Li P."/>
        </authorList>
    </citation>
    <scope>NUCLEOTIDE SEQUENCE [LARGE SCALE GENOMIC DNA]</scope>
    <source>
        <strain evidence="2">AG-1 IA</strain>
    </source>
</reference>
<evidence type="ECO:0000313" key="1">
    <source>
        <dbReference type="EMBL" id="ELU37982.1"/>
    </source>
</evidence>
<dbReference type="EMBL" id="AFRT01002317">
    <property type="protein sequence ID" value="ELU37982.1"/>
    <property type="molecule type" value="Genomic_DNA"/>
</dbReference>
<keyword evidence="2" id="KW-1185">Reference proteome</keyword>
<evidence type="ECO:0000313" key="2">
    <source>
        <dbReference type="Proteomes" id="UP000011668"/>
    </source>
</evidence>
<organism evidence="1 2">
    <name type="scientific">Thanatephorus cucumeris (strain AG1-IA)</name>
    <name type="common">Rice sheath blight fungus</name>
    <name type="synonym">Rhizoctonia solani</name>
    <dbReference type="NCBI Taxonomy" id="983506"/>
    <lineage>
        <taxon>Eukaryota</taxon>
        <taxon>Fungi</taxon>
        <taxon>Dikarya</taxon>
        <taxon>Basidiomycota</taxon>
        <taxon>Agaricomycotina</taxon>
        <taxon>Agaricomycetes</taxon>
        <taxon>Cantharellales</taxon>
        <taxon>Ceratobasidiaceae</taxon>
        <taxon>Rhizoctonia</taxon>
        <taxon>Rhizoctonia solani AG-1</taxon>
    </lineage>
</organism>
<protein>
    <submittedName>
        <fullName evidence="1">Uncharacterized protein</fullName>
    </submittedName>
</protein>
<name>L8WMI0_THACA</name>
<comment type="caution">
    <text evidence="1">The sequence shown here is derived from an EMBL/GenBank/DDBJ whole genome shotgun (WGS) entry which is preliminary data.</text>
</comment>
<sequence>MTYSRARFCSCPPTPSISSGAWSIMDAYSGSICAGLDQNDCRGSMRRIKLEFVNMRALPRRSPVLSRVFGRPSGGLSNNDRKASCPAEAALCLVRESISVNRRSGSDVLTKGVDPLYPWN</sequence>
<dbReference type="HOGENOM" id="CLU_2051252_0_0_1"/>